<reference evidence="3 4" key="1">
    <citation type="journal article" date="2011" name="J. Bacteriol.">
        <title>Genome sequence of 'Pedosphaera parvula' Ellin514, an aerobic Verrucomicrobial isolate from pasture soil.</title>
        <authorList>
            <person name="Kant R."/>
            <person name="van Passel M.W."/>
            <person name="Sangwan P."/>
            <person name="Palva A."/>
            <person name="Lucas S."/>
            <person name="Copeland A."/>
            <person name="Lapidus A."/>
            <person name="Glavina Del Rio T."/>
            <person name="Dalin E."/>
            <person name="Tice H."/>
            <person name="Bruce D."/>
            <person name="Goodwin L."/>
            <person name="Pitluck S."/>
            <person name="Chertkov O."/>
            <person name="Larimer F.W."/>
            <person name="Land M.L."/>
            <person name="Hauser L."/>
            <person name="Brettin T.S."/>
            <person name="Detter J.C."/>
            <person name="Han S."/>
            <person name="de Vos W.M."/>
            <person name="Janssen P.H."/>
            <person name="Smidt H."/>
        </authorList>
    </citation>
    <scope>NUCLEOTIDE SEQUENCE [LARGE SCALE GENOMIC DNA]</scope>
    <source>
        <strain evidence="3 4">Ellin514</strain>
    </source>
</reference>
<dbReference type="InterPro" id="IPR050500">
    <property type="entry name" value="Phos_Acetyltrans/Butyryltrans"/>
</dbReference>
<gene>
    <name evidence="3" type="ORF">Cflav_PD4492</name>
</gene>
<dbReference type="PANTHER" id="PTHR43356:SF2">
    <property type="entry name" value="PHOSPHATE ACETYLTRANSFERASE"/>
    <property type="match status" value="1"/>
</dbReference>
<dbReference type="Pfam" id="PF07085">
    <property type="entry name" value="DRTGG"/>
    <property type="match status" value="1"/>
</dbReference>
<evidence type="ECO:0000256" key="1">
    <source>
        <dbReference type="ARBA" id="ARBA00011643"/>
    </source>
</evidence>
<sequence>MNKVTPRVFIAATRQNDGKTTTSLGLIAALQQHYPRIGYIKPVGQRFVEIEEQKIDEDTVLMDSVYRLNCPLGDMSPIAVEPDFTRKYLQSSNNEALVKKIQKAFDRVAWEKEFVLCEGSGHAGVGSVFDLSNAQVAKILGAKVIIVTQGGIGKPIDEVALNQALFEKEGVEIIGVILNKVVGTKIEYITEFARRGLKRKGLELLGVIPHQSVLSSPTVDLIREELKAEMLNQTDRLNNIVEDVAVGAMGAHNAMSFFKKGVLLITPGDREDIILAACTSIEGQGEQSMAGIVLTGNLRPSSSVLKVIRSMPIPVMLATADSYQVASAVHDLTVKTRPEDAQKITLIRDLIAQNVDVNKILELL</sequence>
<keyword evidence="4" id="KW-1185">Reference proteome</keyword>
<dbReference type="PANTHER" id="PTHR43356">
    <property type="entry name" value="PHOSPHATE ACETYLTRANSFERASE"/>
    <property type="match status" value="1"/>
</dbReference>
<dbReference type="InterPro" id="IPR028979">
    <property type="entry name" value="Ser_kin/Pase_Hpr-like_N_sf"/>
</dbReference>
<dbReference type="InterPro" id="IPR010766">
    <property type="entry name" value="DRTGG"/>
</dbReference>
<feature type="domain" description="DRTGG" evidence="2">
    <location>
        <begin position="222"/>
        <end position="331"/>
    </location>
</feature>
<dbReference type="SUPFAM" id="SSF75138">
    <property type="entry name" value="HprK N-terminal domain-like"/>
    <property type="match status" value="1"/>
</dbReference>
<dbReference type="InterPro" id="IPR027417">
    <property type="entry name" value="P-loop_NTPase"/>
</dbReference>
<dbReference type="OrthoDB" id="9773206at2"/>
<comment type="subunit">
    <text evidence="1">Homohexamer.</text>
</comment>
<protein>
    <submittedName>
        <fullName evidence="3">DRTGG domain protein</fullName>
    </submittedName>
</protein>
<dbReference type="CDD" id="cd03109">
    <property type="entry name" value="DTBS"/>
    <property type="match status" value="1"/>
</dbReference>
<dbReference type="Gene3D" id="3.40.50.300">
    <property type="entry name" value="P-loop containing nucleotide triphosphate hydrolases"/>
    <property type="match status" value="1"/>
</dbReference>
<dbReference type="Proteomes" id="UP000003688">
    <property type="component" value="Unassembled WGS sequence"/>
</dbReference>
<evidence type="ECO:0000313" key="3">
    <source>
        <dbReference type="EMBL" id="EEF61829.1"/>
    </source>
</evidence>
<evidence type="ECO:0000259" key="2">
    <source>
        <dbReference type="Pfam" id="PF07085"/>
    </source>
</evidence>
<dbReference type="Gene3D" id="3.40.1390.20">
    <property type="entry name" value="HprK N-terminal domain-like"/>
    <property type="match status" value="1"/>
</dbReference>
<comment type="caution">
    <text evidence="3">The sequence shown here is derived from an EMBL/GenBank/DDBJ whole genome shotgun (WGS) entry which is preliminary data.</text>
</comment>
<evidence type="ECO:0000313" key="4">
    <source>
        <dbReference type="Proteomes" id="UP000003688"/>
    </source>
</evidence>
<dbReference type="RefSeq" id="WP_007413986.1">
    <property type="nucleotide sequence ID" value="NZ_ABOX02000007.1"/>
</dbReference>
<dbReference type="SUPFAM" id="SSF52540">
    <property type="entry name" value="P-loop containing nucleoside triphosphate hydrolases"/>
    <property type="match status" value="1"/>
</dbReference>
<name>B9XDT8_PEDPL</name>
<dbReference type="Pfam" id="PF13500">
    <property type="entry name" value="AAA_26"/>
    <property type="match status" value="1"/>
</dbReference>
<proteinExistence type="predicted"/>
<accession>B9XDT8</accession>
<organism evidence="3 4">
    <name type="scientific">Pedosphaera parvula (strain Ellin514)</name>
    <dbReference type="NCBI Taxonomy" id="320771"/>
    <lineage>
        <taxon>Bacteria</taxon>
        <taxon>Pseudomonadati</taxon>
        <taxon>Verrucomicrobiota</taxon>
        <taxon>Pedosphaerae</taxon>
        <taxon>Pedosphaerales</taxon>
        <taxon>Pedosphaeraceae</taxon>
        <taxon>Pedosphaera</taxon>
    </lineage>
</organism>
<dbReference type="EMBL" id="ABOX02000007">
    <property type="protein sequence ID" value="EEF61829.1"/>
    <property type="molecule type" value="Genomic_DNA"/>
</dbReference>
<dbReference type="STRING" id="320771.Cflav_PD4492"/>
<dbReference type="AlphaFoldDB" id="B9XDT8"/>